<dbReference type="AlphaFoldDB" id="A0A1E5GMX4"/>
<dbReference type="EMBL" id="MIJZ01000001">
    <property type="protein sequence ID" value="OEG14053.1"/>
    <property type="molecule type" value="Genomic_DNA"/>
</dbReference>
<evidence type="ECO:0000313" key="2">
    <source>
        <dbReference type="Proteomes" id="UP000094068"/>
    </source>
</evidence>
<protein>
    <submittedName>
        <fullName evidence="1">Uncharacterized protein</fullName>
    </submittedName>
</protein>
<gene>
    <name evidence="1" type="ORF">BCR21_03415</name>
</gene>
<accession>A0A1E5GMX4</accession>
<reference evidence="2" key="1">
    <citation type="submission" date="2016-09" db="EMBL/GenBank/DDBJ databases">
        <authorList>
            <person name="Gulvik C.A."/>
        </authorList>
    </citation>
    <scope>NUCLEOTIDE SEQUENCE [LARGE SCALE GENOMIC DNA]</scope>
    <source>
        <strain evidence="2">DSM 23328</strain>
    </source>
</reference>
<dbReference type="STRING" id="903984.BCR21_03415"/>
<sequence>MMNNKQKFYVILLNVITFFLLVSCKNSESIKGTWHVQNDSGEISEMTITDTTMTVNNVKLEVKQITSGTTEGKKYFEMEIGRGGRVHIIFPEKQDDTVAIMIVPNTKEPYLRYAMNREKQPDYSKYDEKYVK</sequence>
<dbReference type="PROSITE" id="PS51257">
    <property type="entry name" value="PROKAR_LIPOPROTEIN"/>
    <property type="match status" value="1"/>
</dbReference>
<organism evidence="1 2">
    <name type="scientific">Enterococcus ureasiticus</name>
    <dbReference type="NCBI Taxonomy" id="903984"/>
    <lineage>
        <taxon>Bacteria</taxon>
        <taxon>Bacillati</taxon>
        <taxon>Bacillota</taxon>
        <taxon>Bacilli</taxon>
        <taxon>Lactobacillales</taxon>
        <taxon>Enterococcaceae</taxon>
        <taxon>Enterococcus</taxon>
    </lineage>
</organism>
<comment type="caution">
    <text evidence="1">The sequence shown here is derived from an EMBL/GenBank/DDBJ whole genome shotgun (WGS) entry which is preliminary data.</text>
</comment>
<dbReference type="Proteomes" id="UP000094068">
    <property type="component" value="Unassembled WGS sequence"/>
</dbReference>
<proteinExistence type="predicted"/>
<evidence type="ECO:0000313" key="1">
    <source>
        <dbReference type="EMBL" id="OEG14053.1"/>
    </source>
</evidence>
<name>A0A1E5GMX4_9ENTE</name>
<keyword evidence="2" id="KW-1185">Reference proteome</keyword>